<reference evidence="1" key="1">
    <citation type="submission" date="2020-08" db="EMBL/GenBank/DDBJ databases">
        <title>Genome public.</title>
        <authorList>
            <person name="Liu C."/>
            <person name="Sun Q."/>
        </authorList>
    </citation>
    <scope>NUCLEOTIDE SEQUENCE</scope>
    <source>
        <strain evidence="1">H8</strain>
    </source>
</reference>
<dbReference type="Gene3D" id="3.40.47.40">
    <property type="entry name" value="Stage V sporulation protein AD"/>
    <property type="match status" value="1"/>
</dbReference>
<gene>
    <name evidence="1" type="primary">spoVAD</name>
    <name evidence="1" type="ORF">H8698_02485</name>
</gene>
<sequence>MRTKKEGNQTVVFENSPHIIATNAIAGSKESEGPLGGQFDETVSDDLWGEASWEKAESKFMQQTVLSALKKSNLHPADIDYIFAGDLLNQCASTNYGIRVFSIPFIGLYGACSTMGLSMKMAAMAIDGGFADSCVAVTSSHFCSAERQFRFPLEYGGQRPPSAQWTVTGSACVILDKDRGDLKVECATTGKIVDRGITDANNMGAAMAPAAIDCLCAHFADTGRKPSDYDAIFTGDLGKIGKSIVVDQMGENGYDMSENYTDCGVLIFDESQDVHSGASGCACSGLVLCSHIIPKLQSGEFKKVLFVPTGALMSTTAVQQGESIPSIAHAISIMS</sequence>
<evidence type="ECO:0000313" key="1">
    <source>
        <dbReference type="EMBL" id="MBC8539841.1"/>
    </source>
</evidence>
<evidence type="ECO:0000313" key="2">
    <source>
        <dbReference type="Proteomes" id="UP000611762"/>
    </source>
</evidence>
<dbReference type="PIRSF" id="PIRSF011570">
    <property type="entry name" value="SpoVAD"/>
    <property type="match status" value="1"/>
</dbReference>
<keyword evidence="2" id="KW-1185">Reference proteome</keyword>
<protein>
    <submittedName>
        <fullName evidence="1">Stage V sporulation protein AD</fullName>
    </submittedName>
</protein>
<accession>A0A926HYI7</accession>
<dbReference type="InterPro" id="IPR010894">
    <property type="entry name" value="SpoVAD"/>
</dbReference>
<dbReference type="Proteomes" id="UP000611762">
    <property type="component" value="Unassembled WGS sequence"/>
</dbReference>
<dbReference type="NCBIfam" id="NF006160">
    <property type="entry name" value="PRK08304.1"/>
    <property type="match status" value="1"/>
</dbReference>
<dbReference type="NCBIfam" id="TIGR02845">
    <property type="entry name" value="spore_V_AD"/>
    <property type="match status" value="1"/>
</dbReference>
<dbReference type="GO" id="GO:0016746">
    <property type="term" value="F:acyltransferase activity"/>
    <property type="evidence" value="ECO:0007669"/>
    <property type="project" value="InterPro"/>
</dbReference>
<dbReference type="SUPFAM" id="SSF53901">
    <property type="entry name" value="Thiolase-like"/>
    <property type="match status" value="1"/>
</dbReference>
<dbReference type="InterPro" id="IPR016039">
    <property type="entry name" value="Thiolase-like"/>
</dbReference>
<organism evidence="1 2">
    <name type="scientific">Congzhengia minquanensis</name>
    <dbReference type="NCBI Taxonomy" id="2763657"/>
    <lineage>
        <taxon>Bacteria</taxon>
        <taxon>Bacillati</taxon>
        <taxon>Bacillota</taxon>
        <taxon>Clostridia</taxon>
        <taxon>Eubacteriales</taxon>
        <taxon>Oscillospiraceae</taxon>
        <taxon>Congzhengia</taxon>
    </lineage>
</organism>
<dbReference type="InterPro" id="IPR038369">
    <property type="entry name" value="SpoVAD_sf"/>
</dbReference>
<dbReference type="Pfam" id="PF07451">
    <property type="entry name" value="SpoVAD"/>
    <property type="match status" value="1"/>
</dbReference>
<dbReference type="AlphaFoldDB" id="A0A926HYI7"/>
<proteinExistence type="predicted"/>
<dbReference type="RefSeq" id="WP_249311032.1">
    <property type="nucleotide sequence ID" value="NZ_JACRSU010000001.1"/>
</dbReference>
<name>A0A926HYI7_9FIRM</name>
<comment type="caution">
    <text evidence="1">The sequence shown here is derived from an EMBL/GenBank/DDBJ whole genome shotgun (WGS) entry which is preliminary data.</text>
</comment>
<dbReference type="EMBL" id="JACRSU010000001">
    <property type="protein sequence ID" value="MBC8539841.1"/>
    <property type="molecule type" value="Genomic_DNA"/>
</dbReference>